<evidence type="ECO:0000256" key="1">
    <source>
        <dbReference type="SAM" id="SignalP"/>
    </source>
</evidence>
<comment type="caution">
    <text evidence="4">The sequence shown here is derived from an EMBL/GenBank/DDBJ whole genome shotgun (WGS) entry which is preliminary data.</text>
</comment>
<evidence type="ECO:0000259" key="2">
    <source>
        <dbReference type="Pfam" id="PF08770"/>
    </source>
</evidence>
<keyword evidence="1" id="KW-0732">Signal</keyword>
<keyword evidence="5" id="KW-1185">Reference proteome</keyword>
<dbReference type="Gene3D" id="2.60.40.10">
    <property type="entry name" value="Immunoglobulins"/>
    <property type="match status" value="1"/>
</dbReference>
<dbReference type="InterPro" id="IPR038162">
    <property type="entry name" value="SoxY_sf"/>
</dbReference>
<dbReference type="Pfam" id="PF08770">
    <property type="entry name" value="SoxZ"/>
    <property type="match status" value="1"/>
</dbReference>
<protein>
    <submittedName>
        <fullName evidence="4">Quinoprotein dehydrogenase-associated SoxYZ-like carrier</fullName>
    </submittedName>
</protein>
<evidence type="ECO:0000313" key="4">
    <source>
        <dbReference type="EMBL" id="MDZ5458219.1"/>
    </source>
</evidence>
<dbReference type="InterPro" id="IPR032711">
    <property type="entry name" value="SoxY"/>
</dbReference>
<dbReference type="EMBL" id="JAXOJX010000027">
    <property type="protein sequence ID" value="MDZ5458219.1"/>
    <property type="molecule type" value="Genomic_DNA"/>
</dbReference>
<feature type="domain" description="Sulphur oxidation protein SoxZ" evidence="2">
    <location>
        <begin position="179"/>
        <end position="270"/>
    </location>
</feature>
<feature type="chain" id="PRO_5047376791" evidence="1">
    <location>
        <begin position="25"/>
        <end position="275"/>
    </location>
</feature>
<evidence type="ECO:0000259" key="3">
    <source>
        <dbReference type="Pfam" id="PF13501"/>
    </source>
</evidence>
<dbReference type="Pfam" id="PF13501">
    <property type="entry name" value="SoxY"/>
    <property type="match status" value="1"/>
</dbReference>
<accession>A0ABU5IGH0</accession>
<dbReference type="InterPro" id="IPR014880">
    <property type="entry name" value="SoxZ_dom"/>
</dbReference>
<organism evidence="4 5">
    <name type="scientific">Azohydromonas lata</name>
    <dbReference type="NCBI Taxonomy" id="45677"/>
    <lineage>
        <taxon>Bacteria</taxon>
        <taxon>Pseudomonadati</taxon>
        <taxon>Pseudomonadota</taxon>
        <taxon>Betaproteobacteria</taxon>
        <taxon>Burkholderiales</taxon>
        <taxon>Sphaerotilaceae</taxon>
        <taxon>Azohydromonas</taxon>
    </lineage>
</organism>
<dbReference type="Gene3D" id="2.60.40.2470">
    <property type="entry name" value="SoxY domain"/>
    <property type="match status" value="1"/>
</dbReference>
<evidence type="ECO:0000313" key="5">
    <source>
        <dbReference type="Proteomes" id="UP001293718"/>
    </source>
</evidence>
<reference evidence="4 5" key="1">
    <citation type="submission" date="2023-11" db="EMBL/GenBank/DDBJ databases">
        <title>Draft genome of Azohydromonas lata strain H1 (DSM1123), a polyhydroxyalkanoate producer.</title>
        <authorList>
            <person name="Traversa D."/>
            <person name="D'Addabbo P."/>
            <person name="Pazzani C."/>
            <person name="Manzari C."/>
            <person name="Chiara M."/>
            <person name="Scrascia M."/>
        </authorList>
    </citation>
    <scope>NUCLEOTIDE SEQUENCE [LARGE SCALE GENOMIC DNA]</scope>
    <source>
        <strain evidence="4 5">H1</strain>
    </source>
</reference>
<dbReference type="InterPro" id="IPR013783">
    <property type="entry name" value="Ig-like_fold"/>
</dbReference>
<dbReference type="NCBIfam" id="TIGR04557">
    <property type="entry name" value="fuse_rel_SoxYZ"/>
    <property type="match status" value="1"/>
</dbReference>
<feature type="signal peptide" evidence="1">
    <location>
        <begin position="1"/>
        <end position="24"/>
    </location>
</feature>
<name>A0ABU5IGH0_9BURK</name>
<feature type="domain" description="Ig-like SoxY" evidence="3">
    <location>
        <begin position="43"/>
        <end position="154"/>
    </location>
</feature>
<proteinExistence type="predicted"/>
<dbReference type="Proteomes" id="UP001293718">
    <property type="component" value="Unassembled WGS sequence"/>
</dbReference>
<dbReference type="SUPFAM" id="SSF81296">
    <property type="entry name" value="E set domains"/>
    <property type="match status" value="1"/>
</dbReference>
<gene>
    <name evidence="4" type="ORF">SM757_16715</name>
</gene>
<dbReference type="InterPro" id="IPR014756">
    <property type="entry name" value="Ig_E-set"/>
</dbReference>
<dbReference type="RefSeq" id="WP_322466362.1">
    <property type="nucleotide sequence ID" value="NZ_JAXOJX010000027.1"/>
</dbReference>
<sequence length="275" mass="30130">MKPSLLHRREALALLLAAPAAARAQLRTAEESENNPRWQQQREALFGRRPIAEDESLIALQAPVRAEDAAVVPLGVRMGFAQGERGLSVRRLVLVIDNNPSPLAAQVEYGPASGRADFETRVRIDEYGFVRAVAELSDGRLVMSKRFVKASGGCSAPPGKDAEAARAALGRMRLAVQEDAPPGQPLRAQLMVSHPNDSGLVMDQVTRMYTKAQFVRHITLAYAGAPLLQAEVDFSLSENPHLRFWLKAEPRGGELVARVDDTEGRHFEQKLQLSA</sequence>
<dbReference type="InterPro" id="IPR030831">
    <property type="entry name" value="Fuse-rel_SoxYZ"/>
</dbReference>